<organism evidence="2 3">
    <name type="scientific">Sphingopyxis macrogoltabida</name>
    <name type="common">Sphingomonas macrogoltabidus</name>
    <dbReference type="NCBI Taxonomy" id="33050"/>
    <lineage>
        <taxon>Bacteria</taxon>
        <taxon>Pseudomonadati</taxon>
        <taxon>Pseudomonadota</taxon>
        <taxon>Alphaproteobacteria</taxon>
        <taxon>Sphingomonadales</taxon>
        <taxon>Sphingomonadaceae</taxon>
        <taxon>Sphingopyxis</taxon>
    </lineage>
</organism>
<evidence type="ECO:0000313" key="2">
    <source>
        <dbReference type="EMBL" id="ALH80269.1"/>
    </source>
</evidence>
<dbReference type="KEGG" id="smag:AN936_07765"/>
<dbReference type="PATRIC" id="fig|33050.5.peg.1616"/>
<dbReference type="RefSeq" id="WP_054587635.1">
    <property type="nucleotide sequence ID" value="NZ_CP012700.1"/>
</dbReference>
<dbReference type="Proteomes" id="UP000058074">
    <property type="component" value="Chromosome"/>
</dbReference>
<proteinExistence type="predicted"/>
<feature type="transmembrane region" description="Helical" evidence="1">
    <location>
        <begin position="20"/>
        <end position="43"/>
    </location>
</feature>
<dbReference type="EMBL" id="CP012700">
    <property type="protein sequence ID" value="ALH80269.1"/>
    <property type="molecule type" value="Genomic_DNA"/>
</dbReference>
<keyword evidence="1" id="KW-0472">Membrane</keyword>
<protein>
    <submittedName>
        <fullName evidence="2">Uncharacterized protein</fullName>
    </submittedName>
</protein>
<feature type="transmembrane region" description="Helical" evidence="1">
    <location>
        <begin position="117"/>
        <end position="136"/>
    </location>
</feature>
<keyword evidence="1" id="KW-0812">Transmembrane</keyword>
<gene>
    <name evidence="2" type="ORF">AN936_07765</name>
</gene>
<name>A0A0N9UU13_SPHMC</name>
<dbReference type="AlphaFoldDB" id="A0A0N9UU13"/>
<feature type="transmembrane region" description="Helical" evidence="1">
    <location>
        <begin position="55"/>
        <end position="77"/>
    </location>
</feature>
<reference evidence="2 3" key="1">
    <citation type="journal article" date="2015" name="Genome Announc.">
        <title>Complete Genome Sequence of Polypropylene Glycol- and Polyethylene Glycol-Degrading Sphingopyxis macrogoltabida Strain EY-1.</title>
        <authorList>
            <person name="Ohtsubo Y."/>
            <person name="Nagata Y."/>
            <person name="Numata M."/>
            <person name="Tsuchikane K."/>
            <person name="Hosoyama A."/>
            <person name="Yamazoe A."/>
            <person name="Tsuda M."/>
            <person name="Fujita N."/>
            <person name="Kawai F."/>
        </authorList>
    </citation>
    <scope>NUCLEOTIDE SEQUENCE [LARGE SCALE GENOMIC DNA]</scope>
    <source>
        <strain evidence="2 3">EY-1</strain>
    </source>
</reference>
<evidence type="ECO:0000313" key="3">
    <source>
        <dbReference type="Proteomes" id="UP000058074"/>
    </source>
</evidence>
<sequence>MRRRDTLYANRPKSIYIFEWLIWALPLTLFVDVLLAFTALAMIDPAIMYIMNGALRTVVPVVGGLLSFAITFLFSEYIAHRASDIAKRLYTFVAGSGALASYIMIWRIRPPHMPDSIAIAGFVAASVTVISILTLFRRDASTWLKRGDAETFR</sequence>
<feature type="transmembrane region" description="Helical" evidence="1">
    <location>
        <begin position="89"/>
        <end position="105"/>
    </location>
</feature>
<evidence type="ECO:0000256" key="1">
    <source>
        <dbReference type="SAM" id="Phobius"/>
    </source>
</evidence>
<accession>A0A0N9UU13</accession>
<keyword evidence="1" id="KW-1133">Transmembrane helix</keyword>